<dbReference type="EMBL" id="JAUSUW010000013">
    <property type="protein sequence ID" value="MDQ0422797.1"/>
    <property type="molecule type" value="Genomic_DNA"/>
</dbReference>
<sequence length="637" mass="69639">MFDRFPLKTALFVGVCISIPISQATGDNATNYPAMGLVLPGSATLSNASAPAGGQPAMPVFDPLAGVTTAPAVQAVVPTTLPAPQPVMPAAPAPAQVVLPAQLPVAVTPATTVAVQPTAPVIREVAPGENPFGPTAATTARRPAAQLPAASTLPPADLAPSRESVEQQIAKLGQQTEQPGASPRPEVDETALRYYAQTRDLKRLGAELRRLKTLYPDWDAPEDLFDAPTNISEQPLWDIFGSGDYVRVRTEIARLQSENPNWKPSQELLDKLALAETRRLMERAHAQRNWGQVVTLAEATPQLMVCAEMNTMWITAESLAQSRDYARAFDLYKHIVTTCEEPNERLSTVQKASLLLPEAGTRSPVALGNILPDGTGEFDNVSFDLVRRKMGLVAQGSGPASALTIDELQRFSDFVQRSFSANDAELFGWFYYGQQSWEASYHWFVSATRMTTNPKSIEGVILTLRNLDHRDEALQLARQYAAQTPELKKIYIELVSAGLTDQETPLALDEKELKTLEGYVFEQKSALGAQALGWHRLETKATKEAARLFQQSVEWEATEGGVTGLAVVAARAKNWGRVAAIKKQYGAKFASLDNVKVYRPAATPKTIKPKPQEKPNLLTWLLQKDKREEKKGRVETE</sequence>
<accession>A0ABU0GDX4</accession>
<evidence type="ECO:0000256" key="1">
    <source>
        <dbReference type="SAM" id="MobiDB-lite"/>
    </source>
</evidence>
<feature type="compositionally biased region" description="Low complexity" evidence="1">
    <location>
        <begin position="134"/>
        <end position="150"/>
    </location>
</feature>
<proteinExistence type="predicted"/>
<evidence type="ECO:0000313" key="3">
    <source>
        <dbReference type="Proteomes" id="UP001238496"/>
    </source>
</evidence>
<protein>
    <submittedName>
        <fullName evidence="2">Uncharacterized protein</fullName>
    </submittedName>
</protein>
<feature type="region of interest" description="Disordered" evidence="1">
    <location>
        <begin position="125"/>
        <end position="187"/>
    </location>
</feature>
<comment type="caution">
    <text evidence="2">The sequence shown here is derived from an EMBL/GenBank/DDBJ whole genome shotgun (WGS) entry which is preliminary data.</text>
</comment>
<dbReference type="Proteomes" id="UP001238496">
    <property type="component" value="Unassembled WGS sequence"/>
</dbReference>
<evidence type="ECO:0000313" key="2">
    <source>
        <dbReference type="EMBL" id="MDQ0422797.1"/>
    </source>
</evidence>
<reference evidence="2 3" key="1">
    <citation type="submission" date="2023-07" db="EMBL/GenBank/DDBJ databases">
        <title>Genomic Encyclopedia of Type Strains, Phase IV (KMG-IV): sequencing the most valuable type-strain genomes for metagenomic binning, comparative biology and taxonomic classification.</title>
        <authorList>
            <person name="Goeker M."/>
        </authorList>
    </citation>
    <scope>NUCLEOTIDE SEQUENCE [LARGE SCALE GENOMIC DNA]</scope>
    <source>
        <strain evidence="2 3">DSM 1111</strain>
    </source>
</reference>
<organism evidence="2 3">
    <name type="scientific">Peteryoungia aggregata LMG 23059</name>
    <dbReference type="NCBI Taxonomy" id="1368425"/>
    <lineage>
        <taxon>Bacteria</taxon>
        <taxon>Pseudomonadati</taxon>
        <taxon>Pseudomonadota</taxon>
        <taxon>Alphaproteobacteria</taxon>
        <taxon>Hyphomicrobiales</taxon>
        <taxon>Rhizobiaceae</taxon>
        <taxon>Peteryoungia</taxon>
    </lineage>
</organism>
<keyword evidence="3" id="KW-1185">Reference proteome</keyword>
<gene>
    <name evidence="2" type="ORF">J2045_003847</name>
</gene>
<name>A0ABU0GDX4_9HYPH</name>
<dbReference type="RefSeq" id="WP_307375797.1">
    <property type="nucleotide sequence ID" value="NZ_JAUSUW010000013.1"/>
</dbReference>